<keyword evidence="2" id="KW-0963">Cytoplasm</keyword>
<keyword evidence="4" id="KW-0808">Transferase</keyword>
<gene>
    <name evidence="9" type="ORF">BSL78_07865</name>
</gene>
<dbReference type="GO" id="GO:0043066">
    <property type="term" value="P:negative regulation of apoptotic process"/>
    <property type="evidence" value="ECO:0007669"/>
    <property type="project" value="TreeGrafter"/>
</dbReference>
<organism evidence="9 10">
    <name type="scientific">Stichopus japonicus</name>
    <name type="common">Sea cucumber</name>
    <dbReference type="NCBI Taxonomy" id="307972"/>
    <lineage>
        <taxon>Eukaryota</taxon>
        <taxon>Metazoa</taxon>
        <taxon>Echinodermata</taxon>
        <taxon>Eleutherozoa</taxon>
        <taxon>Echinozoa</taxon>
        <taxon>Holothuroidea</taxon>
        <taxon>Aspidochirotacea</taxon>
        <taxon>Aspidochirotida</taxon>
        <taxon>Stichopodidae</taxon>
        <taxon>Apostichopus</taxon>
    </lineage>
</organism>
<evidence type="ECO:0000256" key="7">
    <source>
        <dbReference type="SAM" id="MobiDB-lite"/>
    </source>
</evidence>
<keyword evidence="6" id="KW-0067">ATP-binding</keyword>
<evidence type="ECO:0000313" key="9">
    <source>
        <dbReference type="EMBL" id="PIK55269.1"/>
    </source>
</evidence>
<dbReference type="SMART" id="SM00220">
    <property type="entry name" value="S_TKc"/>
    <property type="match status" value="1"/>
</dbReference>
<keyword evidence="6" id="KW-0547">Nucleotide-binding</keyword>
<dbReference type="EMBL" id="MRZV01000222">
    <property type="protein sequence ID" value="PIK55269.1"/>
    <property type="molecule type" value="Genomic_DNA"/>
</dbReference>
<evidence type="ECO:0000256" key="6">
    <source>
        <dbReference type="PROSITE-ProRule" id="PRU10141"/>
    </source>
</evidence>
<dbReference type="Gene3D" id="1.10.510.10">
    <property type="entry name" value="Transferase(Phosphotransferase) domain 1"/>
    <property type="match status" value="2"/>
</dbReference>
<dbReference type="AlphaFoldDB" id="A0A2G8L4S0"/>
<proteinExistence type="predicted"/>
<dbReference type="STRING" id="307972.A0A2G8L4S0"/>
<dbReference type="Proteomes" id="UP000230750">
    <property type="component" value="Unassembled WGS sequence"/>
</dbReference>
<evidence type="ECO:0000256" key="2">
    <source>
        <dbReference type="ARBA" id="ARBA00022490"/>
    </source>
</evidence>
<feature type="domain" description="Protein kinase" evidence="8">
    <location>
        <begin position="542"/>
        <end position="777"/>
    </location>
</feature>
<dbReference type="GO" id="GO:0045743">
    <property type="term" value="P:positive regulation of fibroblast growth factor receptor signaling pathway"/>
    <property type="evidence" value="ECO:0007669"/>
    <property type="project" value="TreeGrafter"/>
</dbReference>
<accession>A0A2G8L4S0</accession>
<name>A0A2G8L4S0_STIJA</name>
<protein>
    <submittedName>
        <fullName evidence="9">Dual serine/threonine and tyrosine protein kinase</fullName>
    </submittedName>
</protein>
<dbReference type="PROSITE" id="PS50011">
    <property type="entry name" value="PROTEIN_KINASE_DOM"/>
    <property type="match status" value="1"/>
</dbReference>
<evidence type="ECO:0000259" key="8">
    <source>
        <dbReference type="PROSITE" id="PS50011"/>
    </source>
</evidence>
<dbReference type="Pfam" id="PF00069">
    <property type="entry name" value="Pkinase"/>
    <property type="match status" value="1"/>
</dbReference>
<evidence type="ECO:0000256" key="3">
    <source>
        <dbReference type="ARBA" id="ARBA00022527"/>
    </source>
</evidence>
<dbReference type="GO" id="GO:0044344">
    <property type="term" value="P:cellular response to fibroblast growth factor stimulus"/>
    <property type="evidence" value="ECO:0007669"/>
    <property type="project" value="TreeGrafter"/>
</dbReference>
<dbReference type="GO" id="GO:0004674">
    <property type="term" value="F:protein serine/threonine kinase activity"/>
    <property type="evidence" value="ECO:0007669"/>
    <property type="project" value="UniProtKB-KW"/>
</dbReference>
<evidence type="ECO:0000256" key="5">
    <source>
        <dbReference type="ARBA" id="ARBA00022777"/>
    </source>
</evidence>
<dbReference type="InterPro" id="IPR017441">
    <property type="entry name" value="Protein_kinase_ATP_BS"/>
</dbReference>
<dbReference type="GO" id="GO:0005737">
    <property type="term" value="C:cytoplasm"/>
    <property type="evidence" value="ECO:0007669"/>
    <property type="project" value="UniProtKB-SubCell"/>
</dbReference>
<comment type="caution">
    <text evidence="9">The sequence shown here is derived from an EMBL/GenBank/DDBJ whole genome shotgun (WGS) entry which is preliminary data.</text>
</comment>
<dbReference type="PANTHER" id="PTHR46392:SF1">
    <property type="entry name" value="DUAL SERINE_THREONINE AND TYROSINE PROTEIN KINASE"/>
    <property type="match status" value="1"/>
</dbReference>
<sequence length="809" mass="91798">MAQLWQQISQSQKNFHLEDSELSFVSNVVASQPRIVIFGQSFAAKATLANHLLGEDVLGVPPLGTQDDKAYRLIRIKYGQRRCSSLSLQESFELIDHNSMNLQDRDWQTIPEWQGSCARVPPLVCGLLFEVSPPDSIAAEEILDYSSSDSQSPEDCEDDSAYDTDEVGAKAGTPNLNSGRGSNGGDACRQSSLMLQLRNLGFLSDVNFESKSNQHLLSSRLESIHNGPRVVQSIHYILQWYLVQSASFLHRLHLKCMNMFIMSAFDMQRDILITPKRLEFAKKREAELFESLKGLAEERQVAISEMIRDTVESMENELVEEAVKCELRDIEESQEIEGISQSKAVKQCTQQIKDLVLTSLRAAVVERLVSTVDRLQDSYLGTLERCLQSLEAEGDKDSTSSTSHALQKILNSAYQIEVSVRSSSSVVKVFFERMKEILQSMKPFKAPPSLNEEWKRKVASTMIDNLDNQKLAKSLCSQFKSRLQNSHESFLSSLRQLEVKHSGRLEKTEEKRMKVRKHHAPVLARLALESTSFKDKVLHGMPKLEREIGRGQYGVVYSCKSWGGLMHCAVKSVVPPDDKHWNDLAMEFHYTSPQEDSGHCWFCRGPRLRRRGCSLAVLLIMERMQRDLHTGIKMGLDLPSRLQVALDVVEGIRYLHSLGLVHRDIKLKNVLPEAMMSGSIVGTPIHMAPELFTGRYDHTVDTYAFGILFWYIIAGHVKLPQNFEKCHNKDHLWSSVKQGTRPERLRLFDDECWNLMASCWAGEMSQRPLLGVVHEQLQEIRCRALERIRPKGSMPDIQTDPQLISSNIL</sequence>
<dbReference type="InterPro" id="IPR000719">
    <property type="entry name" value="Prot_kinase_dom"/>
</dbReference>
<dbReference type="PROSITE" id="PS00107">
    <property type="entry name" value="PROTEIN_KINASE_ATP"/>
    <property type="match status" value="1"/>
</dbReference>
<dbReference type="InterPro" id="IPR011009">
    <property type="entry name" value="Kinase-like_dom_sf"/>
</dbReference>
<evidence type="ECO:0000256" key="4">
    <source>
        <dbReference type="ARBA" id="ARBA00022679"/>
    </source>
</evidence>
<keyword evidence="3" id="KW-0723">Serine/threonine-protein kinase</keyword>
<feature type="compositionally biased region" description="Acidic residues" evidence="7">
    <location>
        <begin position="152"/>
        <end position="166"/>
    </location>
</feature>
<evidence type="ECO:0000313" key="10">
    <source>
        <dbReference type="Proteomes" id="UP000230750"/>
    </source>
</evidence>
<keyword evidence="10" id="KW-1185">Reference proteome</keyword>
<dbReference type="GO" id="GO:0070374">
    <property type="term" value="P:positive regulation of ERK1 and ERK2 cascade"/>
    <property type="evidence" value="ECO:0007669"/>
    <property type="project" value="TreeGrafter"/>
</dbReference>
<dbReference type="PANTHER" id="PTHR46392">
    <property type="entry name" value="DUAL SERINE/THREONINE AND TYROSINE PROTEIN KINASE"/>
    <property type="match status" value="1"/>
</dbReference>
<feature type="region of interest" description="Disordered" evidence="7">
    <location>
        <begin position="145"/>
        <end position="185"/>
    </location>
</feature>
<evidence type="ECO:0000256" key="1">
    <source>
        <dbReference type="ARBA" id="ARBA00004496"/>
    </source>
</evidence>
<dbReference type="OrthoDB" id="122279at2759"/>
<dbReference type="GO" id="GO:0005524">
    <property type="term" value="F:ATP binding"/>
    <property type="evidence" value="ECO:0007669"/>
    <property type="project" value="UniProtKB-UniRule"/>
</dbReference>
<comment type="subcellular location">
    <subcellularLocation>
        <location evidence="1">Cytoplasm</location>
    </subcellularLocation>
</comment>
<feature type="binding site" evidence="6">
    <location>
        <position position="571"/>
    </location>
    <ligand>
        <name>ATP</name>
        <dbReference type="ChEBI" id="CHEBI:30616"/>
    </ligand>
</feature>
<dbReference type="InterPro" id="IPR051302">
    <property type="entry name" value="Dual_SerThr-Tyr_Kinase"/>
</dbReference>
<dbReference type="SUPFAM" id="SSF56112">
    <property type="entry name" value="Protein kinase-like (PK-like)"/>
    <property type="match status" value="1"/>
</dbReference>
<keyword evidence="5 9" id="KW-0418">Kinase</keyword>
<reference evidence="9 10" key="1">
    <citation type="journal article" date="2017" name="PLoS Biol.">
        <title>The sea cucumber genome provides insights into morphological evolution and visceral regeneration.</title>
        <authorList>
            <person name="Zhang X."/>
            <person name="Sun L."/>
            <person name="Yuan J."/>
            <person name="Sun Y."/>
            <person name="Gao Y."/>
            <person name="Zhang L."/>
            <person name="Li S."/>
            <person name="Dai H."/>
            <person name="Hamel J.F."/>
            <person name="Liu C."/>
            <person name="Yu Y."/>
            <person name="Liu S."/>
            <person name="Lin W."/>
            <person name="Guo K."/>
            <person name="Jin S."/>
            <person name="Xu P."/>
            <person name="Storey K.B."/>
            <person name="Huan P."/>
            <person name="Zhang T."/>
            <person name="Zhou Y."/>
            <person name="Zhang J."/>
            <person name="Lin C."/>
            <person name="Li X."/>
            <person name="Xing L."/>
            <person name="Huo D."/>
            <person name="Sun M."/>
            <person name="Wang L."/>
            <person name="Mercier A."/>
            <person name="Li F."/>
            <person name="Yang H."/>
            <person name="Xiang J."/>
        </authorList>
    </citation>
    <scope>NUCLEOTIDE SEQUENCE [LARGE SCALE GENOMIC DNA]</scope>
    <source>
        <strain evidence="9">Shaxun</strain>
        <tissue evidence="9">Muscle</tissue>
    </source>
</reference>